<dbReference type="InterPro" id="IPR006674">
    <property type="entry name" value="HD_domain"/>
</dbReference>
<dbReference type="InterPro" id="IPR051094">
    <property type="entry name" value="Diverse_Catalytic_Enzymes"/>
</dbReference>
<dbReference type="Gene3D" id="1.10.3210.10">
    <property type="entry name" value="Hypothetical protein af1432"/>
    <property type="match status" value="1"/>
</dbReference>
<evidence type="ECO:0000256" key="6">
    <source>
        <dbReference type="ARBA" id="ARBA00049417"/>
    </source>
</evidence>
<comment type="catalytic activity">
    <reaction evidence="6">
        <text>P(1),P(4)-bis(5'-adenosyl) tetraphosphate + H2O = 2 ADP + 2 H(+)</text>
        <dbReference type="Rhea" id="RHEA:24252"/>
        <dbReference type="ChEBI" id="CHEBI:15377"/>
        <dbReference type="ChEBI" id="CHEBI:15378"/>
        <dbReference type="ChEBI" id="CHEBI:58141"/>
        <dbReference type="ChEBI" id="CHEBI:456216"/>
        <dbReference type="EC" id="3.6.1.41"/>
    </reaction>
</comment>
<sequence>MNTLVKKDYTTLIRHLPEVHSYIKANLSEKRYLHSLRVARVSAFLCRREGLPAISGHLAGLSHDMARELSDELILDYAGRIGYKRDDTYDSVVLLHGMAGRYILAKMFGVVDEDVLSAVEHHTLGHPKLTLLGKIVFCADYIEPGRDYISFEKYNSFISMPLNDMVVSVVDDCRKRGYKIHPITQMMIDNIVFLREACVDQKG</sequence>
<accession>A0ABU9UE05</accession>
<evidence type="ECO:0000256" key="5">
    <source>
        <dbReference type="ARBA" id="ARBA00023004"/>
    </source>
</evidence>
<evidence type="ECO:0000256" key="1">
    <source>
        <dbReference type="ARBA" id="ARBA00012506"/>
    </source>
</evidence>
<dbReference type="PANTHER" id="PTHR35795:SF1">
    <property type="entry name" value="BIS(5'-NUCLEOSYL)-TETRAPHOSPHATASE, SYMMETRICAL"/>
    <property type="match status" value="1"/>
</dbReference>
<evidence type="ECO:0000313" key="9">
    <source>
        <dbReference type="Proteomes" id="UP001466331"/>
    </source>
</evidence>
<dbReference type="InterPro" id="IPR005249">
    <property type="entry name" value="YqeK"/>
</dbReference>
<dbReference type="PANTHER" id="PTHR35795">
    <property type="entry name" value="SLR1885 PROTEIN"/>
    <property type="match status" value="1"/>
</dbReference>
<keyword evidence="4 8" id="KW-0378">Hydrolase</keyword>
<gene>
    <name evidence="8" type="primary">yqeK</name>
    <name evidence="8" type="ORF">WKV44_10190</name>
</gene>
<keyword evidence="9" id="KW-1185">Reference proteome</keyword>
<dbReference type="GO" id="GO:0008803">
    <property type="term" value="F:bis(5'-nucleosyl)-tetraphosphatase (symmetrical) activity"/>
    <property type="evidence" value="ECO:0007669"/>
    <property type="project" value="UniProtKB-EC"/>
</dbReference>
<dbReference type="EMBL" id="JBCHKQ010000007">
    <property type="protein sequence ID" value="MEM5948909.1"/>
    <property type="molecule type" value="Genomic_DNA"/>
</dbReference>
<dbReference type="InterPro" id="IPR003607">
    <property type="entry name" value="HD/PDEase_dom"/>
</dbReference>
<evidence type="ECO:0000256" key="3">
    <source>
        <dbReference type="ARBA" id="ARBA00022741"/>
    </source>
</evidence>
<evidence type="ECO:0000313" key="8">
    <source>
        <dbReference type="EMBL" id="MEM5948909.1"/>
    </source>
</evidence>
<dbReference type="NCBIfam" id="TIGR00488">
    <property type="entry name" value="bis(5'-nucleosyl)-tetraphosphatase (symmetrical) YqeK"/>
    <property type="match status" value="1"/>
</dbReference>
<dbReference type="Pfam" id="PF01966">
    <property type="entry name" value="HD"/>
    <property type="match status" value="1"/>
</dbReference>
<feature type="domain" description="HD" evidence="7">
    <location>
        <begin position="31"/>
        <end position="143"/>
    </location>
</feature>
<evidence type="ECO:0000256" key="2">
    <source>
        <dbReference type="ARBA" id="ARBA00022723"/>
    </source>
</evidence>
<evidence type="ECO:0000256" key="4">
    <source>
        <dbReference type="ARBA" id="ARBA00022801"/>
    </source>
</evidence>
<dbReference type="SUPFAM" id="SSF109604">
    <property type="entry name" value="HD-domain/PDEase-like"/>
    <property type="match status" value="1"/>
</dbReference>
<reference evidence="8 9" key="1">
    <citation type="submission" date="2024-03" db="EMBL/GenBank/DDBJ databases">
        <title>Ignisphaera cupida sp. nov., a hyperthermophilic hydrolytic archaeon from a hot spring of Kamchatka, and proposal of Ignisphaeraceae fam. nov.</title>
        <authorList>
            <person name="Podosokorskaya O.A."/>
            <person name="Elcheninov A.G."/>
            <person name="Maltseva A.I."/>
            <person name="Zayulina K.S."/>
            <person name="Novikov A."/>
            <person name="Merkel A.Y."/>
        </authorList>
    </citation>
    <scope>NUCLEOTIDE SEQUENCE [LARGE SCALE GENOMIC DNA]</scope>
    <source>
        <strain evidence="8 9">38H-sp</strain>
    </source>
</reference>
<dbReference type="RefSeq" id="WP_420070361.1">
    <property type="nucleotide sequence ID" value="NZ_JBCHKQ010000007.1"/>
</dbReference>
<keyword evidence="3" id="KW-0547">Nucleotide-binding</keyword>
<keyword evidence="2" id="KW-0479">Metal-binding</keyword>
<keyword evidence="5" id="KW-0408">Iron</keyword>
<comment type="caution">
    <text evidence="8">The sequence shown here is derived from an EMBL/GenBank/DDBJ whole genome shotgun (WGS) entry which is preliminary data.</text>
</comment>
<dbReference type="CDD" id="cd00077">
    <property type="entry name" value="HDc"/>
    <property type="match status" value="1"/>
</dbReference>
<organism evidence="8 9">
    <name type="scientific">Rarispira pelagica</name>
    <dbReference type="NCBI Taxonomy" id="3141764"/>
    <lineage>
        <taxon>Bacteria</taxon>
        <taxon>Pseudomonadati</taxon>
        <taxon>Spirochaetota</taxon>
        <taxon>Spirochaetia</taxon>
        <taxon>Winmispirales</taxon>
        <taxon>Winmispiraceae</taxon>
        <taxon>Rarispira</taxon>
    </lineage>
</organism>
<evidence type="ECO:0000259" key="7">
    <source>
        <dbReference type="Pfam" id="PF01966"/>
    </source>
</evidence>
<protein>
    <recommendedName>
        <fullName evidence="1">bis(5'-nucleosyl)-tetraphosphatase (symmetrical)</fullName>
        <ecNumber evidence="1">3.6.1.41</ecNumber>
    </recommendedName>
</protein>
<name>A0ABU9UE05_9SPIR</name>
<proteinExistence type="predicted"/>
<dbReference type="Proteomes" id="UP001466331">
    <property type="component" value="Unassembled WGS sequence"/>
</dbReference>
<dbReference type="EC" id="3.6.1.41" evidence="1"/>